<accession>A0A318SLA9</accession>
<organism evidence="2 3">
    <name type="scientific">Deinococcus yavapaiensis KR-236</name>
    <dbReference type="NCBI Taxonomy" id="694435"/>
    <lineage>
        <taxon>Bacteria</taxon>
        <taxon>Thermotogati</taxon>
        <taxon>Deinococcota</taxon>
        <taxon>Deinococci</taxon>
        <taxon>Deinococcales</taxon>
        <taxon>Deinococcaceae</taxon>
        <taxon>Deinococcus</taxon>
    </lineage>
</organism>
<keyword evidence="2" id="KW-0808">Transferase</keyword>
<evidence type="ECO:0000313" key="2">
    <source>
        <dbReference type="EMBL" id="PYE55299.1"/>
    </source>
</evidence>
<gene>
    <name evidence="2" type="ORF">DES52_103132</name>
</gene>
<dbReference type="SUPFAM" id="SSF55729">
    <property type="entry name" value="Acyl-CoA N-acyltransferases (Nat)"/>
    <property type="match status" value="1"/>
</dbReference>
<evidence type="ECO:0000259" key="1">
    <source>
        <dbReference type="PROSITE" id="PS51186"/>
    </source>
</evidence>
<dbReference type="Proteomes" id="UP000248326">
    <property type="component" value="Unassembled WGS sequence"/>
</dbReference>
<dbReference type="Gene3D" id="3.40.630.30">
    <property type="match status" value="1"/>
</dbReference>
<dbReference type="InterPro" id="IPR000182">
    <property type="entry name" value="GNAT_dom"/>
</dbReference>
<dbReference type="PROSITE" id="PS51186">
    <property type="entry name" value="GNAT"/>
    <property type="match status" value="1"/>
</dbReference>
<dbReference type="InterPro" id="IPR016181">
    <property type="entry name" value="Acyl_CoA_acyltransferase"/>
</dbReference>
<protein>
    <submittedName>
        <fullName evidence="2">Acetyltransferase (GNAT) family protein</fullName>
    </submittedName>
</protein>
<dbReference type="EMBL" id="QJSX01000003">
    <property type="protein sequence ID" value="PYE55299.1"/>
    <property type="molecule type" value="Genomic_DNA"/>
</dbReference>
<reference evidence="2 3" key="1">
    <citation type="submission" date="2018-06" db="EMBL/GenBank/DDBJ databases">
        <title>Genomic Encyclopedia of Type Strains, Phase IV (KMG-IV): sequencing the most valuable type-strain genomes for metagenomic binning, comparative biology and taxonomic classification.</title>
        <authorList>
            <person name="Goeker M."/>
        </authorList>
    </citation>
    <scope>NUCLEOTIDE SEQUENCE [LARGE SCALE GENOMIC DNA]</scope>
    <source>
        <strain evidence="2 3">DSM 18048</strain>
    </source>
</reference>
<comment type="caution">
    <text evidence="2">The sequence shown here is derived from an EMBL/GenBank/DDBJ whole genome shotgun (WGS) entry which is preliminary data.</text>
</comment>
<dbReference type="AlphaFoldDB" id="A0A318SLA9"/>
<keyword evidence="3" id="KW-1185">Reference proteome</keyword>
<sequence>MTAQVRAREDRPATLTFFERRGYREVQRMRELHLDLRTANHADHWMQAVEADVATRVRLTTLAAEIERLGFTAWERLVALHNDALHGWPDPDPSPNANASRSAVAFRETLHGYGCLLDGFVVAVLRDEYVAYSGFGQREGDARLLSAGTAVRPTYRGLGLATAVKAKALLWARGGGYELVFTSSANPAMVRVNEKLGFVPGLAEVRLVKDLHVAVDGS</sequence>
<dbReference type="Pfam" id="PF00583">
    <property type="entry name" value="Acetyltransf_1"/>
    <property type="match status" value="1"/>
</dbReference>
<name>A0A318SLA9_9DEIO</name>
<evidence type="ECO:0000313" key="3">
    <source>
        <dbReference type="Proteomes" id="UP000248326"/>
    </source>
</evidence>
<dbReference type="GO" id="GO:0016747">
    <property type="term" value="F:acyltransferase activity, transferring groups other than amino-acyl groups"/>
    <property type="evidence" value="ECO:0007669"/>
    <property type="project" value="InterPro"/>
</dbReference>
<feature type="domain" description="N-acetyltransferase" evidence="1">
    <location>
        <begin position="64"/>
        <end position="218"/>
    </location>
</feature>
<dbReference type="CDD" id="cd04301">
    <property type="entry name" value="NAT_SF"/>
    <property type="match status" value="1"/>
</dbReference>
<proteinExistence type="predicted"/>